<evidence type="ECO:0000256" key="3">
    <source>
        <dbReference type="ARBA" id="ARBA00022692"/>
    </source>
</evidence>
<keyword evidence="6" id="KW-1185">Reference proteome</keyword>
<name>A0A1I8HTC3_9PLAT</name>
<comment type="similarity">
    <text evidence="2">Belongs to the ERGIC family.</text>
</comment>
<dbReference type="Pfam" id="PF07970">
    <property type="entry name" value="COPIIcoated_ERV"/>
    <property type="match status" value="1"/>
</dbReference>
<dbReference type="Pfam" id="PF13850">
    <property type="entry name" value="ERGIC_N"/>
    <property type="match status" value="1"/>
</dbReference>
<accession>A0A1I8HTC3</accession>
<dbReference type="WBParaSite" id="maker-uti_cns_0007972-snap-gene-0.3-mRNA-1">
    <property type="protein sequence ID" value="maker-uti_cns_0007972-snap-gene-0.3-mRNA-1"/>
    <property type="gene ID" value="maker-uti_cns_0007972-snap-gene-0.3"/>
</dbReference>
<dbReference type="InterPro" id="IPR012936">
    <property type="entry name" value="Erv_C"/>
</dbReference>
<dbReference type="GO" id="GO:0033116">
    <property type="term" value="C:endoplasmic reticulum-Golgi intermediate compartment membrane"/>
    <property type="evidence" value="ECO:0007669"/>
    <property type="project" value="UniProtKB-SubCell"/>
</dbReference>
<dbReference type="GO" id="GO:0006890">
    <property type="term" value="P:retrograde vesicle-mediated transport, Golgi to endoplasmic reticulum"/>
    <property type="evidence" value="ECO:0007669"/>
    <property type="project" value="TreeGrafter"/>
</dbReference>
<dbReference type="GO" id="GO:0000139">
    <property type="term" value="C:Golgi membrane"/>
    <property type="evidence" value="ECO:0007669"/>
    <property type="project" value="TreeGrafter"/>
</dbReference>
<sequence>MVFQFDIRRFDIYRKIPKDLTQPTRTGAIISIATITFCLYLLLSEFSSYLDTEIKSEVYIDDPVKSYEFIPVYINISVLHIPCNRLALVIQDDLGRQDVGFQLSNIKEKLPSGVGCLLRSSFRVAKISGNFHITTVPDEDSSSSSSEDLAASVPSLDHVIHTLSFGSTANSQLRHAFKEVSSFTPLDNRSVTDKPEGISHDYFLKIVPSIFDAPSFRLFPYQFTSVYRLLPSGHDHAFSYGKPAIWFRYETAPVVVKYKEHEKPFYHFLTQACAIIGGSFTVSGILDSLIFSTGQLFKKAQLGKLP</sequence>
<dbReference type="PANTHER" id="PTHR10984">
    <property type="entry name" value="ENDOPLASMIC RETICULUM-GOLGI INTERMEDIATE COMPARTMENT PROTEIN"/>
    <property type="match status" value="1"/>
</dbReference>
<organism evidence="6 7">
    <name type="scientific">Macrostomum lignano</name>
    <dbReference type="NCBI Taxonomy" id="282301"/>
    <lineage>
        <taxon>Eukaryota</taxon>
        <taxon>Metazoa</taxon>
        <taxon>Spiralia</taxon>
        <taxon>Lophotrochozoa</taxon>
        <taxon>Platyhelminthes</taxon>
        <taxon>Rhabditophora</taxon>
        <taxon>Macrostomorpha</taxon>
        <taxon>Macrostomida</taxon>
        <taxon>Macrostomidae</taxon>
        <taxon>Macrostomum</taxon>
    </lineage>
</organism>
<keyword evidence="3" id="KW-0812">Transmembrane</keyword>
<dbReference type="GO" id="GO:0005789">
    <property type="term" value="C:endoplasmic reticulum membrane"/>
    <property type="evidence" value="ECO:0007669"/>
    <property type="project" value="TreeGrafter"/>
</dbReference>
<dbReference type="GO" id="GO:0006888">
    <property type="term" value="P:endoplasmic reticulum to Golgi vesicle-mediated transport"/>
    <property type="evidence" value="ECO:0007669"/>
    <property type="project" value="TreeGrafter"/>
</dbReference>
<comment type="subcellular location">
    <subcellularLocation>
        <location evidence="1">Endoplasmic reticulum-Golgi intermediate compartment membrane</location>
        <topology evidence="1">Multi-pass membrane protein</topology>
    </subcellularLocation>
</comment>
<keyword evidence="5" id="KW-0472">Membrane</keyword>
<evidence type="ECO:0000256" key="2">
    <source>
        <dbReference type="ARBA" id="ARBA00005648"/>
    </source>
</evidence>
<dbReference type="Proteomes" id="UP000095280">
    <property type="component" value="Unplaced"/>
</dbReference>
<evidence type="ECO:0000313" key="6">
    <source>
        <dbReference type="Proteomes" id="UP000095280"/>
    </source>
</evidence>
<evidence type="ECO:0000256" key="4">
    <source>
        <dbReference type="ARBA" id="ARBA00022989"/>
    </source>
</evidence>
<dbReference type="AlphaFoldDB" id="A0A1I8HTC3"/>
<dbReference type="InterPro" id="IPR045888">
    <property type="entry name" value="Erv"/>
</dbReference>
<keyword evidence="4" id="KW-1133">Transmembrane helix</keyword>
<proteinExistence type="inferred from homology"/>
<protein>
    <submittedName>
        <fullName evidence="7">COPIIcoated_ERV domain-containing protein</fullName>
    </submittedName>
</protein>
<evidence type="ECO:0000256" key="1">
    <source>
        <dbReference type="ARBA" id="ARBA00004457"/>
    </source>
</evidence>
<evidence type="ECO:0000313" key="7">
    <source>
        <dbReference type="WBParaSite" id="maker-uti_cns_0007972-snap-gene-0.3-mRNA-1"/>
    </source>
</evidence>
<dbReference type="PANTHER" id="PTHR10984:SF36">
    <property type="entry name" value="ENDOPLASMIC RETICULUM-GOLGI INTERMEDIATE COMPARTMENT PROTEIN 1"/>
    <property type="match status" value="1"/>
</dbReference>
<evidence type="ECO:0000256" key="5">
    <source>
        <dbReference type="ARBA" id="ARBA00023136"/>
    </source>
</evidence>
<dbReference type="InterPro" id="IPR039542">
    <property type="entry name" value="Erv_N"/>
</dbReference>
<dbReference type="STRING" id="282301.A0A1I8HTC3"/>
<dbReference type="OrthoDB" id="270930at2759"/>
<reference evidence="7" key="1">
    <citation type="submission" date="2016-11" db="UniProtKB">
        <authorList>
            <consortium name="WormBaseParasite"/>
        </authorList>
    </citation>
    <scope>IDENTIFICATION</scope>
</reference>
<dbReference type="GO" id="GO:0030134">
    <property type="term" value="C:COPII-coated ER to Golgi transport vesicle"/>
    <property type="evidence" value="ECO:0007669"/>
    <property type="project" value="TreeGrafter"/>
</dbReference>